<dbReference type="EMBL" id="BART01034274">
    <property type="protein sequence ID" value="GAH16156.1"/>
    <property type="molecule type" value="Genomic_DNA"/>
</dbReference>
<dbReference type="AlphaFoldDB" id="X1D5X3"/>
<feature type="non-terminal residue" evidence="1">
    <location>
        <position position="216"/>
    </location>
</feature>
<accession>X1D5X3</accession>
<protein>
    <submittedName>
        <fullName evidence="1">Uncharacterized protein</fullName>
    </submittedName>
</protein>
<name>X1D5X3_9ZZZZ</name>
<organism evidence="1">
    <name type="scientific">marine sediment metagenome</name>
    <dbReference type="NCBI Taxonomy" id="412755"/>
    <lineage>
        <taxon>unclassified sequences</taxon>
        <taxon>metagenomes</taxon>
        <taxon>ecological metagenomes</taxon>
    </lineage>
</organism>
<sequence>LERLMANETVEGVNTLIAFFSEITSANNHLIFRRLSGAGNLPGLLDVQRDRDTEVIMVHLNEVIAKPELLKDVDAIIAPLEAQSIPELYAKATVAKKPVFPITFKSWESKVIRRLALKDICLPFAYIPTMRGFDFGKINALKRFFKREAAHLSDRVFIKEDEGFGGGKATSYYLGSLDNLELLLKNYERRSLSLVIEPLLFEGVSPPPKTRVLKMH</sequence>
<proteinExistence type="predicted"/>
<reference evidence="1" key="1">
    <citation type="journal article" date="2014" name="Front. Microbiol.">
        <title>High frequency of phylogenetically diverse reductive dehalogenase-homologous genes in deep subseafloor sedimentary metagenomes.</title>
        <authorList>
            <person name="Kawai M."/>
            <person name="Futagami T."/>
            <person name="Toyoda A."/>
            <person name="Takaki Y."/>
            <person name="Nishi S."/>
            <person name="Hori S."/>
            <person name="Arai W."/>
            <person name="Tsubouchi T."/>
            <person name="Morono Y."/>
            <person name="Uchiyama I."/>
            <person name="Ito T."/>
            <person name="Fujiyama A."/>
            <person name="Inagaki F."/>
            <person name="Takami H."/>
        </authorList>
    </citation>
    <scope>NUCLEOTIDE SEQUENCE</scope>
    <source>
        <strain evidence="1">Expedition CK06-06</strain>
    </source>
</reference>
<comment type="caution">
    <text evidence="1">The sequence shown here is derived from an EMBL/GenBank/DDBJ whole genome shotgun (WGS) entry which is preliminary data.</text>
</comment>
<evidence type="ECO:0000313" key="1">
    <source>
        <dbReference type="EMBL" id="GAH16156.1"/>
    </source>
</evidence>
<feature type="non-terminal residue" evidence="1">
    <location>
        <position position="1"/>
    </location>
</feature>
<gene>
    <name evidence="1" type="ORF">S01H4_58633</name>
</gene>